<accession>A0AA42DPW4</accession>
<dbReference type="Proteomes" id="UP001169242">
    <property type="component" value="Unassembled WGS sequence"/>
</dbReference>
<reference evidence="3" key="1">
    <citation type="journal article" date="2023" name="Int. J. Syst. Evol. Microbiol.">
        <title>&lt;i&gt;Holtiella tumoricola&lt;/i&gt; gen. nov. sp. nov., isolated from a human clinical sample.</title>
        <authorList>
            <person name="Allen-Vercoe E."/>
            <person name="Daigneault M.C."/>
            <person name="Vancuren S.J."/>
            <person name="Cochrane K."/>
            <person name="O'Neal L.L."/>
            <person name="Sankaranarayanan K."/>
            <person name="Lawson P.A."/>
        </authorList>
    </citation>
    <scope>NUCLEOTIDE SEQUENCE</scope>
    <source>
        <strain evidence="3">CC70A</strain>
    </source>
</reference>
<evidence type="ECO:0000256" key="1">
    <source>
        <dbReference type="ARBA" id="ARBA00006738"/>
    </source>
</evidence>
<dbReference type="PANTHER" id="PTHR34039">
    <property type="entry name" value="UPF0102 PROTEIN YRAN"/>
    <property type="match status" value="1"/>
</dbReference>
<dbReference type="SUPFAM" id="SSF52980">
    <property type="entry name" value="Restriction endonuclease-like"/>
    <property type="match status" value="1"/>
</dbReference>
<protein>
    <recommendedName>
        <fullName evidence="2">UPF0102 protein PBV87_13760</fullName>
    </recommendedName>
</protein>
<dbReference type="CDD" id="cd20736">
    <property type="entry name" value="PoNe_Nuclease"/>
    <property type="match status" value="1"/>
</dbReference>
<dbReference type="Gene3D" id="3.40.1350.10">
    <property type="match status" value="1"/>
</dbReference>
<name>A0AA42DPW4_9FIRM</name>
<dbReference type="PANTHER" id="PTHR34039:SF1">
    <property type="entry name" value="UPF0102 PROTEIN YRAN"/>
    <property type="match status" value="1"/>
</dbReference>
<sequence length="120" mass="14228">MNSTVKCQKNNRQVGSYYEQKAKIYLESLGYTILQMNYRCRLGEIDLIAKDKDYIVFVEIKYRYSAKCGLPRESVNYYKKKRIINVAKYYLMAHYKKEVACRFDVIEILGDQLTHLKAAF</sequence>
<evidence type="ECO:0000313" key="3">
    <source>
        <dbReference type="EMBL" id="MDA3732553.1"/>
    </source>
</evidence>
<dbReference type="Pfam" id="PF02021">
    <property type="entry name" value="UPF0102"/>
    <property type="match status" value="1"/>
</dbReference>
<dbReference type="GO" id="GO:0003676">
    <property type="term" value="F:nucleic acid binding"/>
    <property type="evidence" value="ECO:0007669"/>
    <property type="project" value="InterPro"/>
</dbReference>
<evidence type="ECO:0000313" key="4">
    <source>
        <dbReference type="Proteomes" id="UP001169242"/>
    </source>
</evidence>
<organism evidence="3 4">
    <name type="scientific">Holtiella tumoricola</name>
    <dbReference type="NCBI Taxonomy" id="3018743"/>
    <lineage>
        <taxon>Bacteria</taxon>
        <taxon>Bacillati</taxon>
        <taxon>Bacillota</taxon>
        <taxon>Clostridia</taxon>
        <taxon>Lachnospirales</taxon>
        <taxon>Cellulosilyticaceae</taxon>
        <taxon>Holtiella</taxon>
    </lineage>
</organism>
<dbReference type="EMBL" id="JAQIFT010000049">
    <property type="protein sequence ID" value="MDA3732553.1"/>
    <property type="molecule type" value="Genomic_DNA"/>
</dbReference>
<proteinExistence type="inferred from homology"/>
<dbReference type="InterPro" id="IPR011335">
    <property type="entry name" value="Restrct_endonuc-II-like"/>
</dbReference>
<dbReference type="AlphaFoldDB" id="A0AA42DPW4"/>
<dbReference type="NCBIfam" id="NF009150">
    <property type="entry name" value="PRK12497.1-3"/>
    <property type="match status" value="1"/>
</dbReference>
<dbReference type="InterPro" id="IPR003509">
    <property type="entry name" value="UPF0102_YraN-like"/>
</dbReference>
<gene>
    <name evidence="3" type="ORF">PBV87_13760</name>
</gene>
<dbReference type="RefSeq" id="WP_271012649.1">
    <property type="nucleotide sequence ID" value="NZ_JAQIFT010000049.1"/>
</dbReference>
<keyword evidence="4" id="KW-1185">Reference proteome</keyword>
<dbReference type="NCBIfam" id="TIGR00252">
    <property type="entry name" value="YraN family protein"/>
    <property type="match status" value="1"/>
</dbReference>
<comment type="similarity">
    <text evidence="1 2">Belongs to the UPF0102 family.</text>
</comment>
<dbReference type="HAMAP" id="MF_00048">
    <property type="entry name" value="UPF0102"/>
    <property type="match status" value="1"/>
</dbReference>
<evidence type="ECO:0000256" key="2">
    <source>
        <dbReference type="HAMAP-Rule" id="MF_00048"/>
    </source>
</evidence>
<comment type="caution">
    <text evidence="3">The sequence shown here is derived from an EMBL/GenBank/DDBJ whole genome shotgun (WGS) entry which is preliminary data.</text>
</comment>
<dbReference type="InterPro" id="IPR011856">
    <property type="entry name" value="tRNA_endonuc-like_dom_sf"/>
</dbReference>